<dbReference type="GO" id="GO:0050660">
    <property type="term" value="F:flavin adenine dinucleotide binding"/>
    <property type="evidence" value="ECO:0007669"/>
    <property type="project" value="InterPro"/>
</dbReference>
<dbReference type="PROSITE" id="PS00624">
    <property type="entry name" value="GMC_OXRED_2"/>
    <property type="match status" value="1"/>
</dbReference>
<dbReference type="InterPro" id="IPR007867">
    <property type="entry name" value="GMC_OxRtase_C"/>
</dbReference>
<dbReference type="RefSeq" id="XP_023937296.2">
    <property type="nucleotide sequence ID" value="XM_024081528.2"/>
</dbReference>
<evidence type="ECO:0000256" key="1">
    <source>
        <dbReference type="ARBA" id="ARBA00010790"/>
    </source>
</evidence>
<gene>
    <name evidence="4" type="primary">LOC112045374</name>
</gene>
<dbReference type="GO" id="GO:0016614">
    <property type="term" value="F:oxidoreductase activity, acting on CH-OH group of donors"/>
    <property type="evidence" value="ECO:0007669"/>
    <property type="project" value="InterPro"/>
</dbReference>
<dbReference type="AlphaFoldDB" id="A0A6J1N322"/>
<proteinExistence type="inferred from homology"/>
<sequence length="736" mass="82849">MATTWTPPELSEICYEQHAPLSQCSPMGVMFLALVTRLFGGVSYSVPYSKTNPYDIYNDRLLNPGLYSSDVSGSDYDFPIGLFKPNFDIRSPYSQHHIAPPRSKSGYHINIVSYHPPPPYTHYDSKFESHEPIRKFDFLENNFGDLGLEETKAVPTVVTKSEKKKKSRRKRETAEYDFIIVGAGSAGCVIANRLSEVKKWKILLLEAGPEQPDVTMVPSFAPTLKGSNIDWNFRTQPEELTCRSARGQSCSWTSGRTMGGSSSVNYLVYSRGNRLDYDTWAGLGNYGWSYSEVLPYFKKSENNRDVEASDKHYHAVGGPLNVERYPYTDINTIMLVDAFKEKGIPLKDLTAPDNLGTGISLSTSKDGRRWSSNVAFIKPIREHRPNLDILVEARATKIIIDPDTKVAHGITYFKNGKFYSAYARKEVIVSSGTINSPKLLMLSGVGPKEHLESLHIPVLSDLRVGHNLQDHVTTDALIIALSNKTSTAVNSQELLDEVQLYDKQEPKKDGPLSTTSTLNSIAFIKTKYAYEPAPDIQYHFDARNVREFYSDPTTYVASSIFPLAFYDGLSVRPLLLTPKSRGLVLLNETDPIFSNPLIFPRFFTNKLDLDVLIEGMRYVTDLEETEVFKHNGASFVKEPVKGCEAYLWGTYEYFACILIEYTSTIYHPVGTCKMGPSWDKEAVIDPRLRVYGIKNLRVIDASVMPTIIRGNTNAPTMMIAEKATDMIKEDWLSHKY</sequence>
<dbReference type="Gene3D" id="3.30.560.10">
    <property type="entry name" value="Glucose Oxidase, domain 3"/>
    <property type="match status" value="1"/>
</dbReference>
<accession>A0A6J1N322</accession>
<dbReference type="PANTHER" id="PTHR11552">
    <property type="entry name" value="GLUCOSE-METHANOL-CHOLINE GMC OXIDOREDUCTASE"/>
    <property type="match status" value="1"/>
</dbReference>
<dbReference type="PANTHER" id="PTHR11552:SF154">
    <property type="entry name" value="FI04917P"/>
    <property type="match status" value="1"/>
</dbReference>
<dbReference type="SUPFAM" id="SSF54373">
    <property type="entry name" value="FAD-linked reductases, C-terminal domain"/>
    <property type="match status" value="1"/>
</dbReference>
<dbReference type="InterPro" id="IPR036188">
    <property type="entry name" value="FAD/NAD-bd_sf"/>
</dbReference>
<dbReference type="Pfam" id="PF05199">
    <property type="entry name" value="GMC_oxred_C"/>
    <property type="match status" value="1"/>
</dbReference>
<evidence type="ECO:0000313" key="3">
    <source>
        <dbReference type="Proteomes" id="UP001652582"/>
    </source>
</evidence>
<dbReference type="Pfam" id="PF00732">
    <property type="entry name" value="GMC_oxred_N"/>
    <property type="match status" value="1"/>
</dbReference>
<organism evidence="3 4">
    <name type="scientific">Bicyclus anynana</name>
    <name type="common">Squinting bush brown butterfly</name>
    <dbReference type="NCBI Taxonomy" id="110368"/>
    <lineage>
        <taxon>Eukaryota</taxon>
        <taxon>Metazoa</taxon>
        <taxon>Ecdysozoa</taxon>
        <taxon>Arthropoda</taxon>
        <taxon>Hexapoda</taxon>
        <taxon>Insecta</taxon>
        <taxon>Pterygota</taxon>
        <taxon>Neoptera</taxon>
        <taxon>Endopterygota</taxon>
        <taxon>Lepidoptera</taxon>
        <taxon>Glossata</taxon>
        <taxon>Ditrysia</taxon>
        <taxon>Papilionoidea</taxon>
        <taxon>Nymphalidae</taxon>
        <taxon>Satyrinae</taxon>
        <taxon>Satyrini</taxon>
        <taxon>Mycalesina</taxon>
        <taxon>Bicyclus</taxon>
    </lineage>
</organism>
<dbReference type="OrthoDB" id="269227at2759"/>
<dbReference type="KEGG" id="bany:112045374"/>
<dbReference type="InterPro" id="IPR000172">
    <property type="entry name" value="GMC_OxRdtase_N"/>
</dbReference>
<dbReference type="InterPro" id="IPR012132">
    <property type="entry name" value="GMC_OxRdtase"/>
</dbReference>
<name>A0A6J1N322_BICAN</name>
<evidence type="ECO:0000259" key="2">
    <source>
        <dbReference type="PROSITE" id="PS00624"/>
    </source>
</evidence>
<feature type="domain" description="Glucose-methanol-choline oxidoreductase N-terminal" evidence="2">
    <location>
        <begin position="432"/>
        <end position="446"/>
    </location>
</feature>
<dbReference type="Proteomes" id="UP001652582">
    <property type="component" value="Chromosome 2"/>
</dbReference>
<dbReference type="Gene3D" id="3.50.50.60">
    <property type="entry name" value="FAD/NAD(P)-binding domain"/>
    <property type="match status" value="1"/>
</dbReference>
<comment type="similarity">
    <text evidence="1">Belongs to the GMC oxidoreductase family.</text>
</comment>
<keyword evidence="3" id="KW-1185">Reference proteome</keyword>
<dbReference type="GeneID" id="112045374"/>
<evidence type="ECO:0000313" key="4">
    <source>
        <dbReference type="RefSeq" id="XP_023937296.2"/>
    </source>
</evidence>
<reference evidence="3" key="1">
    <citation type="submission" date="2025-05" db="UniProtKB">
        <authorList>
            <consortium name="RefSeq"/>
        </authorList>
    </citation>
    <scope>NUCLEOTIDE SEQUENCE [LARGE SCALE GENOMIC DNA]</scope>
</reference>
<dbReference type="SUPFAM" id="SSF51905">
    <property type="entry name" value="FAD/NAD(P)-binding domain"/>
    <property type="match status" value="1"/>
</dbReference>
<protein>
    <submittedName>
        <fullName evidence="4">Glucose dehydrogenase [FAD, quinone]</fullName>
    </submittedName>
</protein>
<reference evidence="4" key="2">
    <citation type="submission" date="2025-08" db="UniProtKB">
        <authorList>
            <consortium name="RefSeq"/>
        </authorList>
    </citation>
    <scope>IDENTIFICATION</scope>
</reference>